<dbReference type="OrthoDB" id="10874at2157"/>
<evidence type="ECO:0008006" key="5">
    <source>
        <dbReference type="Google" id="ProtNLM"/>
    </source>
</evidence>
<dbReference type="PaxDb" id="1435377-SUSAZ_02800"/>
<dbReference type="EMBL" id="CP013695">
    <property type="protein sequence ID" value="ALU31792.1"/>
    <property type="molecule type" value="Genomic_DNA"/>
</dbReference>
<evidence type="ECO:0000313" key="1">
    <source>
        <dbReference type="EMBL" id="ALU29066.1"/>
    </source>
</evidence>
<dbReference type="Pfam" id="PF01877">
    <property type="entry name" value="RNA_binding"/>
    <property type="match status" value="1"/>
</dbReference>
<proteinExistence type="predicted"/>
<dbReference type="AlphaFoldDB" id="A0A0U3HA35"/>
<dbReference type="RefSeq" id="WP_015385462.1">
    <property type="nucleotide sequence ID" value="NZ_BHWZ01000001.1"/>
</dbReference>
<protein>
    <recommendedName>
        <fullName evidence="5">Exosome protein</fullName>
    </recommendedName>
</protein>
<dbReference type="Proteomes" id="UP000065473">
    <property type="component" value="Chromosome"/>
</dbReference>
<sequence length="144" mass="16596">MKISEISISVFCHETENKDRILSSIFSFFNIQSGDFASRVVQGYYGNRIIVTEIKIKGKLAIEAFNKLINALDKADLAILISTLNTRLDGTKLHIRVDKQRLIYDNKIYLKEGDDVIKIIISFKERHENISEELRKFASRAMRS</sequence>
<dbReference type="STRING" id="1435377.SUSAZ_02800"/>
<evidence type="ECO:0000313" key="2">
    <source>
        <dbReference type="EMBL" id="ALU31792.1"/>
    </source>
</evidence>
<dbReference type="Proteomes" id="UP000060043">
    <property type="component" value="Chromosome"/>
</dbReference>
<dbReference type="Gene3D" id="3.30.1440.10">
    <property type="match status" value="1"/>
</dbReference>
<reference evidence="3 4" key="1">
    <citation type="submission" date="2015-12" db="EMBL/GenBank/DDBJ databases">
        <title>A stable core within a dynamic pangenome in Sulfolobus acidocaldarius.</title>
        <authorList>
            <person name="Anderson R."/>
            <person name="Kouris A."/>
            <person name="Seward C."/>
            <person name="Campbell K."/>
            <person name="Whitaker R."/>
        </authorList>
    </citation>
    <scope>NUCLEOTIDE SEQUENCE [LARGE SCALE GENOMIC DNA]</scope>
    <source>
        <strain evidence="1 4">GG12-C01-09</strain>
        <strain evidence="2 3">NG05B_CO5_07</strain>
    </source>
</reference>
<dbReference type="InterPro" id="IPR022803">
    <property type="entry name" value="Ribosomal_uL5_dom_sf"/>
</dbReference>
<name>A0A0U3HA35_9CREN</name>
<dbReference type="SUPFAM" id="SSF55282">
    <property type="entry name" value="RL5-like"/>
    <property type="match status" value="1"/>
</dbReference>
<organism evidence="2 3">
    <name type="scientific">Sulfolobus acidocaldarius</name>
    <dbReference type="NCBI Taxonomy" id="2285"/>
    <lineage>
        <taxon>Archaea</taxon>
        <taxon>Thermoproteota</taxon>
        <taxon>Thermoprotei</taxon>
        <taxon>Sulfolobales</taxon>
        <taxon>Sulfolobaceae</taxon>
        <taxon>Sulfolobus</taxon>
    </lineage>
</organism>
<dbReference type="PANTHER" id="PTHR38816">
    <property type="entry name" value="EXOSOME SUBUNIT, DUF54 FAMILY-RELATED"/>
    <property type="match status" value="1"/>
</dbReference>
<dbReference type="PANTHER" id="PTHR38816:SF1">
    <property type="entry name" value="EXOSOME SUBUNIT"/>
    <property type="match status" value="1"/>
</dbReference>
<gene>
    <name evidence="1" type="ORF">ATY89_03315</name>
    <name evidence="2" type="ORF">ATZ20_06340</name>
</gene>
<accession>A0A0U3HA35</accession>
<dbReference type="EMBL" id="CP013694">
    <property type="protein sequence ID" value="ALU29066.1"/>
    <property type="molecule type" value="Genomic_DNA"/>
</dbReference>
<dbReference type="InterPro" id="IPR002739">
    <property type="entry name" value="PAB1135-like"/>
</dbReference>
<dbReference type="GeneID" id="14551137"/>
<evidence type="ECO:0000313" key="4">
    <source>
        <dbReference type="Proteomes" id="UP000065473"/>
    </source>
</evidence>
<evidence type="ECO:0000313" key="3">
    <source>
        <dbReference type="Proteomes" id="UP000060043"/>
    </source>
</evidence>